<feature type="transmembrane region" description="Helical" evidence="14">
    <location>
        <begin position="413"/>
        <end position="435"/>
    </location>
</feature>
<protein>
    <recommendedName>
        <fullName evidence="14">Adenosine receptor A2</fullName>
    </recommendedName>
</protein>
<evidence type="ECO:0000256" key="8">
    <source>
        <dbReference type="ARBA" id="ARBA00023157"/>
    </source>
</evidence>
<feature type="transmembrane region" description="Helical" evidence="14">
    <location>
        <begin position="263"/>
        <end position="285"/>
    </location>
</feature>
<dbReference type="SMART" id="SM01381">
    <property type="entry name" value="7TM_GPCR_Srsx"/>
    <property type="match status" value="1"/>
</dbReference>
<keyword evidence="2 14" id="KW-1003">Cell membrane</keyword>
<evidence type="ECO:0000256" key="15">
    <source>
        <dbReference type="SAM" id="MobiDB-lite"/>
    </source>
</evidence>
<keyword evidence="3 14" id="KW-0812">Transmembrane</keyword>
<dbReference type="PANTHER" id="PTHR24246:SF18">
    <property type="entry name" value="ADENOSINE RECEPTOR A2B"/>
    <property type="match status" value="1"/>
</dbReference>
<accession>A0A8B9N3T4</accession>
<reference evidence="17" key="1">
    <citation type="submission" date="2025-08" db="UniProtKB">
        <authorList>
            <consortium name="Ensembl"/>
        </authorList>
    </citation>
    <scope>IDENTIFICATION</scope>
</reference>
<evidence type="ECO:0000313" key="18">
    <source>
        <dbReference type="Proteomes" id="UP000694541"/>
    </source>
</evidence>
<feature type="transmembrane region" description="Helical" evidence="14">
    <location>
        <begin position="151"/>
        <end position="174"/>
    </location>
</feature>
<keyword evidence="10 14" id="KW-0325">Glycoprotein</keyword>
<evidence type="ECO:0000256" key="3">
    <source>
        <dbReference type="ARBA" id="ARBA00022692"/>
    </source>
</evidence>
<dbReference type="PRINTS" id="PR00554">
    <property type="entry name" value="ADENOSINA2BR"/>
</dbReference>
<dbReference type="Proteomes" id="UP000694541">
    <property type="component" value="Unplaced"/>
</dbReference>
<comment type="similarity">
    <text evidence="14">Belongs to the G-protein coupled receptor 1 family.</text>
</comment>
<evidence type="ECO:0000313" key="17">
    <source>
        <dbReference type="Ensembl" id="ENSANIP00000016743.1"/>
    </source>
</evidence>
<dbReference type="AlphaFoldDB" id="A0A8B9N3T4"/>
<dbReference type="InterPro" id="IPR000276">
    <property type="entry name" value="GPCR_Rhodpsn"/>
</dbReference>
<organism evidence="17 18">
    <name type="scientific">Accipiter nisus</name>
    <name type="common">Eurasian sparrowhawk</name>
    <dbReference type="NCBI Taxonomy" id="211598"/>
    <lineage>
        <taxon>Eukaryota</taxon>
        <taxon>Metazoa</taxon>
        <taxon>Chordata</taxon>
        <taxon>Craniata</taxon>
        <taxon>Vertebrata</taxon>
        <taxon>Euteleostomi</taxon>
        <taxon>Archelosauria</taxon>
        <taxon>Archosauria</taxon>
        <taxon>Dinosauria</taxon>
        <taxon>Saurischia</taxon>
        <taxon>Theropoda</taxon>
        <taxon>Coelurosauria</taxon>
        <taxon>Aves</taxon>
        <taxon>Neognathae</taxon>
        <taxon>Neoaves</taxon>
        <taxon>Telluraves</taxon>
        <taxon>Accipitrimorphae</taxon>
        <taxon>Accipitriformes</taxon>
        <taxon>Accipitridae</taxon>
        <taxon>Accipitrinae</taxon>
        <taxon>Accipiter</taxon>
    </lineage>
</organism>
<dbReference type="GO" id="GO:0007189">
    <property type="term" value="P:adenylate cyclase-activating G protein-coupled receptor signaling pathway"/>
    <property type="evidence" value="ECO:0007669"/>
    <property type="project" value="TreeGrafter"/>
</dbReference>
<feature type="region of interest" description="Disordered" evidence="15">
    <location>
        <begin position="1"/>
        <end position="111"/>
    </location>
</feature>
<evidence type="ECO:0000256" key="12">
    <source>
        <dbReference type="ARBA" id="ARBA00023288"/>
    </source>
</evidence>
<evidence type="ECO:0000256" key="9">
    <source>
        <dbReference type="ARBA" id="ARBA00023170"/>
    </source>
</evidence>
<sequence length="483" mass="51135">MCRNSPAATGSRFPRGGRAAEHPRGGAGPVPSRSGPVPDGPEADGTAAGPGGFGCSVDSVTGGRAAADVPPPAATRGSALPSGPPPTGSGDRAGGGGGEPGHGGFSPGNAAAPWPVGGTCGRWAGGKSLFLVNGSSSSPRALAMDTMKTTYIVLELIIAVLSIGGNVLVCWAVAINSTLKNATNYFLVSLAVADIAVGLLAIPFAITISIGFQVDFHSCLFFACFVLVLTQSSIFSLLAVAIDRYLAIKIPLRYNSLVTGKRARGLIAVLWLLSFGIGLTPLMGWNKAMSGCPNTTNETGADAGTEHHGCFISCLFENVVTMSYMVYFNFFGCVLLPLAIMLGIYVKIFMVACKQLHQIELMGNSRTTLQKEIHAAKSLAIIVGLFAFCWLPLHILNCITHFHEEFSKSKPEWVMYMAIILSHANSVINPIIYAYRIRDFRYTFRKIISKILCKTDGFPKCPTDNNQHLTVSNMNSPVASVTI</sequence>
<evidence type="ECO:0000256" key="14">
    <source>
        <dbReference type="RuleBase" id="RU201114"/>
    </source>
</evidence>
<keyword evidence="12" id="KW-0449">Lipoprotein</keyword>
<reference evidence="17" key="2">
    <citation type="submission" date="2025-09" db="UniProtKB">
        <authorList>
            <consortium name="Ensembl"/>
        </authorList>
    </citation>
    <scope>IDENTIFICATION</scope>
</reference>
<dbReference type="GO" id="GO:0005886">
    <property type="term" value="C:plasma membrane"/>
    <property type="evidence" value="ECO:0007669"/>
    <property type="project" value="UniProtKB-SubCell"/>
</dbReference>
<evidence type="ECO:0000256" key="11">
    <source>
        <dbReference type="ARBA" id="ARBA00023224"/>
    </source>
</evidence>
<dbReference type="Gene3D" id="1.20.1070.10">
    <property type="entry name" value="Rhodopsin 7-helix transmembrane proteins"/>
    <property type="match status" value="1"/>
</dbReference>
<dbReference type="PROSITE" id="PS50262">
    <property type="entry name" value="G_PROTEIN_RECEP_F1_2"/>
    <property type="match status" value="1"/>
</dbReference>
<dbReference type="Pfam" id="PF00001">
    <property type="entry name" value="7tm_1"/>
    <property type="match status" value="1"/>
</dbReference>
<feature type="domain" description="G-protein coupled receptors family 1 profile" evidence="16">
    <location>
        <begin position="165"/>
        <end position="433"/>
    </location>
</feature>
<feature type="transmembrane region" description="Helical" evidence="14">
    <location>
        <begin position="374"/>
        <end position="393"/>
    </location>
</feature>
<dbReference type="InterPro" id="IPR001634">
    <property type="entry name" value="Adenosn_rcpt"/>
</dbReference>
<keyword evidence="6 14" id="KW-0472">Membrane</keyword>
<dbReference type="SUPFAM" id="SSF81321">
    <property type="entry name" value="Family A G protein-coupled receptor-like"/>
    <property type="match status" value="1"/>
</dbReference>
<dbReference type="PRINTS" id="PR00424">
    <property type="entry name" value="ADENOSINER"/>
</dbReference>
<keyword evidence="11 14" id="KW-0807">Transducer</keyword>
<dbReference type="GO" id="GO:0001609">
    <property type="term" value="F:G protein-coupled adenosine receptor activity"/>
    <property type="evidence" value="ECO:0007669"/>
    <property type="project" value="UniProtKB-UniRule"/>
</dbReference>
<keyword evidence="5 14" id="KW-0297">G-protein coupled receptor</keyword>
<keyword evidence="18" id="KW-1185">Reference proteome</keyword>
<comment type="subcellular location">
    <subcellularLocation>
        <location evidence="1 14">Cell membrane</location>
        <topology evidence="1 14">Multi-pass membrane protein</topology>
    </subcellularLocation>
</comment>
<dbReference type="InterPro" id="IPR001435">
    <property type="entry name" value="Adeno_A2B_rcpt"/>
</dbReference>
<dbReference type="PANTHER" id="PTHR24246">
    <property type="entry name" value="OLFACTORY RECEPTOR AND ADENOSINE RECEPTOR"/>
    <property type="match status" value="1"/>
</dbReference>
<evidence type="ECO:0000256" key="4">
    <source>
        <dbReference type="ARBA" id="ARBA00022989"/>
    </source>
</evidence>
<dbReference type="Ensembl" id="ENSANIT00000017322.1">
    <property type="protein sequence ID" value="ENSANIP00000016743.1"/>
    <property type="gene ID" value="ENSANIG00000011400.1"/>
</dbReference>
<evidence type="ECO:0000256" key="1">
    <source>
        <dbReference type="ARBA" id="ARBA00004651"/>
    </source>
</evidence>
<name>A0A8B9N3T4_9AVES</name>
<comment type="function">
    <text evidence="13 14">Receptor for adenosine. The activity of this receptor is mediated by G proteins which activate adenylyl cyclase.</text>
</comment>
<evidence type="ECO:0000256" key="5">
    <source>
        <dbReference type="ARBA" id="ARBA00023040"/>
    </source>
</evidence>
<feature type="transmembrane region" description="Helical" evidence="14">
    <location>
        <begin position="326"/>
        <end position="353"/>
    </location>
</feature>
<evidence type="ECO:0000256" key="2">
    <source>
        <dbReference type="ARBA" id="ARBA00022475"/>
    </source>
</evidence>
<evidence type="ECO:0000256" key="7">
    <source>
        <dbReference type="ARBA" id="ARBA00023139"/>
    </source>
</evidence>
<dbReference type="PROSITE" id="PS00237">
    <property type="entry name" value="G_PROTEIN_RECEP_F1_1"/>
    <property type="match status" value="1"/>
</dbReference>
<evidence type="ECO:0000256" key="13">
    <source>
        <dbReference type="ARBA" id="ARBA00024642"/>
    </source>
</evidence>
<dbReference type="GO" id="GO:0042311">
    <property type="term" value="P:vasodilation"/>
    <property type="evidence" value="ECO:0007669"/>
    <property type="project" value="TreeGrafter"/>
</dbReference>
<dbReference type="CDD" id="cd15069">
    <property type="entry name" value="7tmA_Adenosine_R_A2B"/>
    <property type="match status" value="1"/>
</dbReference>
<dbReference type="InterPro" id="IPR017452">
    <property type="entry name" value="GPCR_Rhodpsn_7TM"/>
</dbReference>
<evidence type="ECO:0000259" key="16">
    <source>
        <dbReference type="PROSITE" id="PS50262"/>
    </source>
</evidence>
<feature type="transmembrane region" description="Helical" evidence="14">
    <location>
        <begin position="220"/>
        <end position="242"/>
    </location>
</feature>
<dbReference type="PRINTS" id="PR00237">
    <property type="entry name" value="GPCRRHODOPSN"/>
</dbReference>
<keyword evidence="8 14" id="KW-1015">Disulfide bond</keyword>
<evidence type="ECO:0000256" key="10">
    <source>
        <dbReference type="ARBA" id="ARBA00023180"/>
    </source>
</evidence>
<keyword evidence="4 14" id="KW-1133">Transmembrane helix</keyword>
<feature type="transmembrane region" description="Helical" evidence="14">
    <location>
        <begin position="186"/>
        <end position="214"/>
    </location>
</feature>
<keyword evidence="9 14" id="KW-0675">Receptor</keyword>
<proteinExistence type="inferred from homology"/>
<keyword evidence="7" id="KW-0564">Palmitate</keyword>
<dbReference type="FunFam" id="1.20.1070.10:FF:000061">
    <property type="entry name" value="Adenosine receptor A2"/>
    <property type="match status" value="1"/>
</dbReference>
<evidence type="ECO:0000256" key="6">
    <source>
        <dbReference type="ARBA" id="ARBA00023136"/>
    </source>
</evidence>
<feature type="compositionally biased region" description="Gly residues" evidence="15">
    <location>
        <begin position="91"/>
        <end position="106"/>
    </location>
</feature>